<reference evidence="3" key="1">
    <citation type="journal article" date="2019" name="Int. J. Syst. Evol. Microbiol.">
        <title>The Global Catalogue of Microorganisms (GCM) 10K type strain sequencing project: providing services to taxonomists for standard genome sequencing and annotation.</title>
        <authorList>
            <consortium name="The Broad Institute Genomics Platform"/>
            <consortium name="The Broad Institute Genome Sequencing Center for Infectious Disease"/>
            <person name="Wu L."/>
            <person name="Ma J."/>
        </authorList>
    </citation>
    <scope>NUCLEOTIDE SEQUENCE [LARGE SCALE GENOMIC DNA]</scope>
    <source>
        <strain evidence="3">JCM 16928</strain>
    </source>
</reference>
<gene>
    <name evidence="2" type="ORF">GCM10022235_51160</name>
</gene>
<evidence type="ECO:0000313" key="2">
    <source>
        <dbReference type="EMBL" id="GAA3575306.1"/>
    </source>
</evidence>
<organism evidence="2 3">
    <name type="scientific">Kribbella ginsengisoli</name>
    <dbReference type="NCBI Taxonomy" id="363865"/>
    <lineage>
        <taxon>Bacteria</taxon>
        <taxon>Bacillati</taxon>
        <taxon>Actinomycetota</taxon>
        <taxon>Actinomycetes</taxon>
        <taxon>Propionibacteriales</taxon>
        <taxon>Kribbellaceae</taxon>
        <taxon>Kribbella</taxon>
    </lineage>
</organism>
<keyword evidence="3" id="KW-1185">Reference proteome</keyword>
<comment type="caution">
    <text evidence="2">The sequence shown here is derived from an EMBL/GenBank/DDBJ whole genome shotgun (WGS) entry which is preliminary data.</text>
</comment>
<feature type="region of interest" description="Disordered" evidence="1">
    <location>
        <begin position="42"/>
        <end position="77"/>
    </location>
</feature>
<evidence type="ECO:0000256" key="1">
    <source>
        <dbReference type="SAM" id="MobiDB-lite"/>
    </source>
</evidence>
<accession>A0ABP6Y1E5</accession>
<name>A0ABP6Y1E5_9ACTN</name>
<protein>
    <submittedName>
        <fullName evidence="2">Uncharacterized protein</fullName>
    </submittedName>
</protein>
<sequence>MTVAADATPGLTITNTTATKTAAAALTSRRTNCKFMMPILTMSGPAASHPTPTLTRRRAHRRQTPIGVSTPPLRDHTRDCTLATPLVALSQFESEWDQFR</sequence>
<evidence type="ECO:0000313" key="3">
    <source>
        <dbReference type="Proteomes" id="UP001501222"/>
    </source>
</evidence>
<dbReference type="EMBL" id="BAABAA010000007">
    <property type="protein sequence ID" value="GAA3575306.1"/>
    <property type="molecule type" value="Genomic_DNA"/>
</dbReference>
<proteinExistence type="predicted"/>
<dbReference type="Proteomes" id="UP001501222">
    <property type="component" value="Unassembled WGS sequence"/>
</dbReference>